<evidence type="ECO:0000256" key="1">
    <source>
        <dbReference type="SAM" id="SignalP"/>
    </source>
</evidence>
<dbReference type="CDD" id="cd13399">
    <property type="entry name" value="Slt35-like"/>
    <property type="match status" value="1"/>
</dbReference>
<dbReference type="SUPFAM" id="SSF53955">
    <property type="entry name" value="Lysozyme-like"/>
    <property type="match status" value="1"/>
</dbReference>
<gene>
    <name evidence="4" type="ORF">J3998_05290</name>
</gene>
<feature type="domain" description="Peptidoglycan binding-like" evidence="2">
    <location>
        <begin position="369"/>
        <end position="420"/>
    </location>
</feature>
<dbReference type="Pfam" id="PF01471">
    <property type="entry name" value="PG_binding_1"/>
    <property type="match status" value="1"/>
</dbReference>
<keyword evidence="5" id="KW-1185">Reference proteome</keyword>
<feature type="chain" id="PRO_5047447554" evidence="1">
    <location>
        <begin position="40"/>
        <end position="435"/>
    </location>
</feature>
<dbReference type="InterPro" id="IPR036366">
    <property type="entry name" value="PGBDSf"/>
</dbReference>
<evidence type="ECO:0000313" key="5">
    <source>
        <dbReference type="Proteomes" id="UP000664835"/>
    </source>
</evidence>
<dbReference type="Gene3D" id="1.10.101.10">
    <property type="entry name" value="PGBD-like superfamily/PGBD"/>
    <property type="match status" value="1"/>
</dbReference>
<dbReference type="InterPro" id="IPR036365">
    <property type="entry name" value="PGBD-like_sf"/>
</dbReference>
<dbReference type="EMBL" id="JAGETV010000006">
    <property type="protein sequence ID" value="MBO1926984.1"/>
    <property type="molecule type" value="Genomic_DNA"/>
</dbReference>
<dbReference type="InterPro" id="IPR043426">
    <property type="entry name" value="MltB-like"/>
</dbReference>
<evidence type="ECO:0000313" key="4">
    <source>
        <dbReference type="EMBL" id="MBO1926984.1"/>
    </source>
</evidence>
<feature type="signal peptide" evidence="1">
    <location>
        <begin position="1"/>
        <end position="39"/>
    </location>
</feature>
<name>A0ABS3Q3T6_9GAMM</name>
<evidence type="ECO:0000259" key="3">
    <source>
        <dbReference type="Pfam" id="PF13406"/>
    </source>
</evidence>
<dbReference type="Gene3D" id="1.10.8.350">
    <property type="entry name" value="Bacterial muramidase"/>
    <property type="match status" value="1"/>
</dbReference>
<dbReference type="InterPro" id="IPR002477">
    <property type="entry name" value="Peptidoglycan-bd-like"/>
</dbReference>
<proteinExistence type="predicted"/>
<protein>
    <submittedName>
        <fullName evidence="4">Lytic murein transglycosylase</fullName>
    </submittedName>
</protein>
<dbReference type="InterPro" id="IPR031304">
    <property type="entry name" value="SLT_2"/>
</dbReference>
<organism evidence="4 5">
    <name type="scientific">Thiomicrorhabdus marina</name>
    <dbReference type="NCBI Taxonomy" id="2818442"/>
    <lineage>
        <taxon>Bacteria</taxon>
        <taxon>Pseudomonadati</taxon>
        <taxon>Pseudomonadota</taxon>
        <taxon>Gammaproteobacteria</taxon>
        <taxon>Thiotrichales</taxon>
        <taxon>Piscirickettsiaceae</taxon>
        <taxon>Thiomicrorhabdus</taxon>
    </lineage>
</organism>
<dbReference type="Gene3D" id="1.10.530.10">
    <property type="match status" value="1"/>
</dbReference>
<dbReference type="PANTHER" id="PTHR30163">
    <property type="entry name" value="MEMBRANE-BOUND LYTIC MUREIN TRANSGLYCOSYLASE B"/>
    <property type="match status" value="1"/>
</dbReference>
<dbReference type="InterPro" id="IPR023346">
    <property type="entry name" value="Lysozyme-like_dom_sf"/>
</dbReference>
<dbReference type="PANTHER" id="PTHR30163:SF8">
    <property type="entry name" value="LYTIC MUREIN TRANSGLYCOSYLASE"/>
    <property type="match status" value="1"/>
</dbReference>
<dbReference type="Proteomes" id="UP000664835">
    <property type="component" value="Unassembled WGS sequence"/>
</dbReference>
<evidence type="ECO:0000259" key="2">
    <source>
        <dbReference type="Pfam" id="PF01471"/>
    </source>
</evidence>
<dbReference type="RefSeq" id="WP_208148427.1">
    <property type="nucleotide sequence ID" value="NZ_JAGETV010000006.1"/>
</dbReference>
<dbReference type="NCBIfam" id="TIGR02283">
    <property type="entry name" value="MltB_2"/>
    <property type="match status" value="1"/>
</dbReference>
<reference evidence="4 5" key="1">
    <citation type="submission" date="2021-03" db="EMBL/GenBank/DDBJ databases">
        <title>Thiomicrorhabdus sp.nov.,novel sulfur-oxidizing bacteria isolated from coastal sediment.</title>
        <authorList>
            <person name="Liu X."/>
        </authorList>
    </citation>
    <scope>NUCLEOTIDE SEQUENCE [LARGE SCALE GENOMIC DNA]</scope>
    <source>
        <strain evidence="4 5">6S2-11</strain>
    </source>
</reference>
<comment type="caution">
    <text evidence="4">The sequence shown here is derived from an EMBL/GenBank/DDBJ whole genome shotgun (WGS) entry which is preliminary data.</text>
</comment>
<dbReference type="Pfam" id="PF13406">
    <property type="entry name" value="SLT_2"/>
    <property type="match status" value="1"/>
</dbReference>
<dbReference type="SUPFAM" id="SSF47090">
    <property type="entry name" value="PGBD-like"/>
    <property type="match status" value="1"/>
</dbReference>
<dbReference type="InterPro" id="IPR011970">
    <property type="entry name" value="MltB_2"/>
</dbReference>
<keyword evidence="1" id="KW-0732">Signal</keyword>
<feature type="domain" description="Transglycosylase SLT" evidence="3">
    <location>
        <begin position="53"/>
        <end position="348"/>
    </location>
</feature>
<sequence>MTQAVATFQKAWHKFTQPVLSIGSILLISSALFSTPSHAETEPSFTAQQQQEFQIWLQDFSKRAMAEGISKATLDKAFTNIQLSNKILQMDRKQPEFTRTFFEYLSRAVSKTRIENGRENHVQNMKLLKAVEDRYGVPSAYLVAFWGMETNYGGYTGYDPIIQSLATLAFDPRRSEFFSKELIAALTILDRGDVSLSDMQGSWAGAMGQVQFMPTNYLRYAVDGDGDGKVNLWTSTADALFSAGNFLNQLGWQRGQEWGLEVKLPKGFDLSLADNKTKRSINEWQELNIKTTENQTLRNAINPAIQDAILVLPSDYRGPTFLVFDNFKVIKRWNNSTNYAIGVGYLADQIRYKAQLTKGQPADDKGLNRNQVIEIQSLLNELGFSVGKADGIAGGMTRSGLRAFQKSISIPADGYPSVRMLNYLRSALKQSNNDS</sequence>
<accession>A0ABS3Q3T6</accession>